<evidence type="ECO:0000313" key="2">
    <source>
        <dbReference type="EMBL" id="AND41939.1"/>
    </source>
</evidence>
<feature type="transmembrane region" description="Helical" evidence="1">
    <location>
        <begin position="169"/>
        <end position="188"/>
    </location>
</feature>
<dbReference type="eggNOG" id="COG3944">
    <property type="taxonomic scope" value="Bacteria"/>
</dbReference>
<sequence length="241" mass="27148">MDYFQDQRVAKEINLKDMFMVIKKRFWIVMIFSVIATAAGWFYSNDNKTVLLYETSTNIIINAESGYRNTLQVIIKDTIVLDKVIRKLELERSPDSLAGSINVDSIDDTQVVKITVTDTNPERAADIANTTAKVFIEEIPNIMGFEDVRVLSEAKINPIPINEDNQNKIIIAAFIFGIIAGVGLIFLIDSLDDSIKSEKDIESVLGIQVLGSVSKINKKNVNKRKNRQTKLEFRGETIGFK</sequence>
<evidence type="ECO:0000256" key="1">
    <source>
        <dbReference type="SAM" id="Phobius"/>
    </source>
</evidence>
<dbReference type="EMBL" id="CP015506">
    <property type="protein sequence ID" value="AND41939.1"/>
    <property type="molecule type" value="Genomic_DNA"/>
</dbReference>
<keyword evidence="1" id="KW-0812">Transmembrane</keyword>
<keyword evidence="1" id="KW-1133">Transmembrane helix</keyword>
<keyword evidence="1" id="KW-0472">Membrane</keyword>
<name>A0A160MFE5_9BACI</name>
<dbReference type="PANTHER" id="PTHR32309:SF31">
    <property type="entry name" value="CAPSULAR EXOPOLYSACCHARIDE FAMILY"/>
    <property type="match status" value="1"/>
</dbReference>
<protein>
    <submittedName>
        <fullName evidence="2">Capsular biosynthesis protein</fullName>
    </submittedName>
</protein>
<dbReference type="KEGG" id="bon:A361_23280"/>
<dbReference type="Proteomes" id="UP000077856">
    <property type="component" value="Chromosome"/>
</dbReference>
<dbReference type="AlphaFoldDB" id="A0A160MFE5"/>
<reference evidence="2 3" key="1">
    <citation type="submission" date="2016-04" db="EMBL/GenBank/DDBJ databases">
        <title>Complete genome sequence of Bacillus oceanisediminis strain 2691.</title>
        <authorList>
            <person name="Jeong H."/>
            <person name="Kim H.J."/>
            <person name="Lee D.-W."/>
        </authorList>
    </citation>
    <scope>NUCLEOTIDE SEQUENCE [LARGE SCALE GENOMIC DNA]</scope>
    <source>
        <strain evidence="2 3">2691</strain>
    </source>
</reference>
<accession>A0A160MFE5</accession>
<dbReference type="STRING" id="1196031.A361_23280"/>
<dbReference type="InterPro" id="IPR050445">
    <property type="entry name" value="Bact_polysacc_biosynth/exp"/>
</dbReference>
<feature type="transmembrane region" description="Helical" evidence="1">
    <location>
        <begin position="26"/>
        <end position="44"/>
    </location>
</feature>
<dbReference type="RefSeq" id="WP_019383195.1">
    <property type="nucleotide sequence ID" value="NZ_CP015506.1"/>
</dbReference>
<evidence type="ECO:0000313" key="3">
    <source>
        <dbReference type="Proteomes" id="UP000077856"/>
    </source>
</evidence>
<proteinExistence type="predicted"/>
<dbReference type="PANTHER" id="PTHR32309">
    <property type="entry name" value="TYROSINE-PROTEIN KINASE"/>
    <property type="match status" value="1"/>
</dbReference>
<gene>
    <name evidence="2" type="ORF">A361_23280</name>
</gene>
<organism evidence="2 3">
    <name type="scientific">Cytobacillus oceanisediminis 2691</name>
    <dbReference type="NCBI Taxonomy" id="1196031"/>
    <lineage>
        <taxon>Bacteria</taxon>
        <taxon>Bacillati</taxon>
        <taxon>Bacillota</taxon>
        <taxon>Bacilli</taxon>
        <taxon>Bacillales</taxon>
        <taxon>Bacillaceae</taxon>
        <taxon>Cytobacillus</taxon>
    </lineage>
</organism>